<evidence type="ECO:0000256" key="3">
    <source>
        <dbReference type="ARBA" id="ARBA00022746"/>
    </source>
</evidence>
<organism evidence="4 5">
    <name type="scientific">Paenibacillus xanthanilyticus</name>
    <dbReference type="NCBI Taxonomy" id="1783531"/>
    <lineage>
        <taxon>Bacteria</taxon>
        <taxon>Bacillati</taxon>
        <taxon>Bacillota</taxon>
        <taxon>Bacilli</taxon>
        <taxon>Bacillales</taxon>
        <taxon>Paenibacillaceae</taxon>
        <taxon>Paenibacillus</taxon>
    </lineage>
</organism>
<dbReference type="Pfam" id="PF00494">
    <property type="entry name" value="SQS_PSY"/>
    <property type="match status" value="1"/>
</dbReference>
<comment type="pathway">
    <text evidence="1">Carotenoid biosynthesis.</text>
</comment>
<dbReference type="InterPro" id="IPR002060">
    <property type="entry name" value="Squ/phyt_synthse"/>
</dbReference>
<sequence length="290" mass="33221">MELAACLSSCEAAIARGSKSFYHAFRYLPSPRREAVYVIYAFCRMIDDSIDEPWKSPYRLDELERHLQELDRASGHYIWPALRWLFAAFPLTKEPFYRQMEGQRLDLSLTHYSTMEELERYCYLVAGTVGEMLLPVLHDQPGPEVTAAGIYLGQAMQIVNIVRDIGEDMNRGRRYVPASLLARHGYSEEEFQARIINDEFRAIIRELTALADHWFLLGLSRLESYPASSAFAIELAAAYYRGILDEVRVNRYQVFHRRAVVGKSAMLGMFARLKVKYAGVADARDNDAVS</sequence>
<dbReference type="InterPro" id="IPR033904">
    <property type="entry name" value="Trans_IPPS_HH"/>
</dbReference>
<proteinExistence type="predicted"/>
<dbReference type="PROSITE" id="PS01044">
    <property type="entry name" value="SQUALEN_PHYTOEN_SYN_1"/>
    <property type="match status" value="1"/>
</dbReference>
<gene>
    <name evidence="4" type="ORF">ACFOZ8_19150</name>
</gene>
<comment type="caution">
    <text evidence="4">The sequence shown here is derived from an EMBL/GenBank/DDBJ whole genome shotgun (WGS) entry which is preliminary data.</text>
</comment>
<dbReference type="PANTHER" id="PTHR31480">
    <property type="entry name" value="BIFUNCTIONAL LYCOPENE CYCLASE/PHYTOENE SYNTHASE"/>
    <property type="match status" value="1"/>
</dbReference>
<evidence type="ECO:0000256" key="2">
    <source>
        <dbReference type="ARBA" id="ARBA00022679"/>
    </source>
</evidence>
<dbReference type="InterPro" id="IPR019845">
    <property type="entry name" value="Squalene/phytoene_synthase_CS"/>
</dbReference>
<dbReference type="SFLD" id="SFLDG01018">
    <property type="entry name" value="Squalene/Phytoene_Synthase_Lik"/>
    <property type="match status" value="1"/>
</dbReference>
<name>A0ABV8K6Y3_9BACL</name>
<dbReference type="CDD" id="cd00683">
    <property type="entry name" value="Trans_IPPS_HH"/>
    <property type="match status" value="1"/>
</dbReference>
<dbReference type="RefSeq" id="WP_377720366.1">
    <property type="nucleotide sequence ID" value="NZ_JBHSAM010000028.1"/>
</dbReference>
<protein>
    <submittedName>
        <fullName evidence="4">Phytoene/squalene synthase family protein</fullName>
    </submittedName>
</protein>
<dbReference type="EMBL" id="JBHSAM010000028">
    <property type="protein sequence ID" value="MFC4101768.1"/>
    <property type="molecule type" value="Genomic_DNA"/>
</dbReference>
<dbReference type="SFLD" id="SFLDS00005">
    <property type="entry name" value="Isoprenoid_Synthase_Type_I"/>
    <property type="match status" value="1"/>
</dbReference>
<evidence type="ECO:0000313" key="5">
    <source>
        <dbReference type="Proteomes" id="UP001595715"/>
    </source>
</evidence>
<dbReference type="InterPro" id="IPR044843">
    <property type="entry name" value="Trans_IPPS_bact-type"/>
</dbReference>
<reference evidence="5" key="1">
    <citation type="journal article" date="2019" name="Int. J. Syst. Evol. Microbiol.">
        <title>The Global Catalogue of Microorganisms (GCM) 10K type strain sequencing project: providing services to taxonomists for standard genome sequencing and annotation.</title>
        <authorList>
            <consortium name="The Broad Institute Genomics Platform"/>
            <consortium name="The Broad Institute Genome Sequencing Center for Infectious Disease"/>
            <person name="Wu L."/>
            <person name="Ma J."/>
        </authorList>
    </citation>
    <scope>NUCLEOTIDE SEQUENCE [LARGE SCALE GENOMIC DNA]</scope>
    <source>
        <strain evidence="5">IBRC-M 10987</strain>
    </source>
</reference>
<keyword evidence="2" id="KW-0808">Transferase</keyword>
<keyword evidence="5" id="KW-1185">Reference proteome</keyword>
<dbReference type="PROSITE" id="PS01045">
    <property type="entry name" value="SQUALEN_PHYTOEN_SYN_2"/>
    <property type="match status" value="1"/>
</dbReference>
<dbReference type="SFLD" id="SFLDG01212">
    <property type="entry name" value="Phytoene_synthase_like"/>
    <property type="match status" value="1"/>
</dbReference>
<keyword evidence="3" id="KW-0125">Carotenoid biosynthesis</keyword>
<dbReference type="InterPro" id="IPR008949">
    <property type="entry name" value="Isoprenoid_synthase_dom_sf"/>
</dbReference>
<dbReference type="Gene3D" id="1.10.600.10">
    <property type="entry name" value="Farnesyl Diphosphate Synthase"/>
    <property type="match status" value="1"/>
</dbReference>
<evidence type="ECO:0000256" key="1">
    <source>
        <dbReference type="ARBA" id="ARBA00004829"/>
    </source>
</evidence>
<dbReference type="SUPFAM" id="SSF48576">
    <property type="entry name" value="Terpenoid synthases"/>
    <property type="match status" value="1"/>
</dbReference>
<evidence type="ECO:0000313" key="4">
    <source>
        <dbReference type="EMBL" id="MFC4101768.1"/>
    </source>
</evidence>
<accession>A0ABV8K6Y3</accession>
<dbReference type="Proteomes" id="UP001595715">
    <property type="component" value="Unassembled WGS sequence"/>
</dbReference>